<organism evidence="5 6">
    <name type="scientific">Oceanospirillum linum</name>
    <dbReference type="NCBI Taxonomy" id="966"/>
    <lineage>
        <taxon>Bacteria</taxon>
        <taxon>Pseudomonadati</taxon>
        <taxon>Pseudomonadota</taxon>
        <taxon>Gammaproteobacteria</taxon>
        <taxon>Oceanospirillales</taxon>
        <taxon>Oceanospirillaceae</taxon>
        <taxon>Oceanospirillum</taxon>
    </lineage>
</organism>
<keyword evidence="6" id="KW-1185">Reference proteome</keyword>
<dbReference type="Pfam" id="PF07729">
    <property type="entry name" value="FCD"/>
    <property type="match status" value="1"/>
</dbReference>
<sequence length="237" mass="26700">MTQSLAKQISEQLRDAIMSGELKADDRLPTEDELAARYQVSRPTIREALKRLAAQNLIRSRRGPTGGTFVNRPSLEDASQSLTASATLLASMDQFSLTEIADARHELERTCVRLAALNPDKSVLKQLQQELEQQQSESLSDEEFCASDVRFHRALVDACQNSMLQFLMYAVIEAMQPVTNMVVYRFRDRVDVVAVHQRLYQAIEQSDASAAESALDELMVYLKARFRAAQDWKASQS</sequence>
<keyword evidence="3" id="KW-0804">Transcription</keyword>
<dbReference type="GO" id="GO:0003677">
    <property type="term" value="F:DNA binding"/>
    <property type="evidence" value="ECO:0007669"/>
    <property type="project" value="UniProtKB-KW"/>
</dbReference>
<dbReference type="PANTHER" id="PTHR43537">
    <property type="entry name" value="TRANSCRIPTIONAL REGULATOR, GNTR FAMILY"/>
    <property type="match status" value="1"/>
</dbReference>
<dbReference type="InterPro" id="IPR008920">
    <property type="entry name" value="TF_FadR/GntR_C"/>
</dbReference>
<evidence type="ECO:0000259" key="4">
    <source>
        <dbReference type="PROSITE" id="PS50949"/>
    </source>
</evidence>
<dbReference type="STRING" id="966.BTA35_0208915"/>
<dbReference type="SMART" id="SM00895">
    <property type="entry name" value="FCD"/>
    <property type="match status" value="1"/>
</dbReference>
<evidence type="ECO:0000256" key="1">
    <source>
        <dbReference type="ARBA" id="ARBA00023015"/>
    </source>
</evidence>
<keyword evidence="2" id="KW-0238">DNA-binding</keyword>
<name>A0A1T1HCG4_OCELI</name>
<dbReference type="PANTHER" id="PTHR43537:SF5">
    <property type="entry name" value="UXU OPERON TRANSCRIPTIONAL REGULATOR"/>
    <property type="match status" value="1"/>
</dbReference>
<dbReference type="CDD" id="cd07377">
    <property type="entry name" value="WHTH_GntR"/>
    <property type="match status" value="1"/>
</dbReference>
<accession>A0A1T1HCG4</accession>
<dbReference type="SUPFAM" id="SSF48008">
    <property type="entry name" value="GntR ligand-binding domain-like"/>
    <property type="match status" value="1"/>
</dbReference>
<dbReference type="Gene3D" id="1.20.120.530">
    <property type="entry name" value="GntR ligand-binding domain-like"/>
    <property type="match status" value="1"/>
</dbReference>
<evidence type="ECO:0000256" key="3">
    <source>
        <dbReference type="ARBA" id="ARBA00023163"/>
    </source>
</evidence>
<evidence type="ECO:0000313" key="5">
    <source>
        <dbReference type="EMBL" id="OOV87407.1"/>
    </source>
</evidence>
<dbReference type="SUPFAM" id="SSF46785">
    <property type="entry name" value="Winged helix' DNA-binding domain"/>
    <property type="match status" value="1"/>
</dbReference>
<dbReference type="Pfam" id="PF00392">
    <property type="entry name" value="GntR"/>
    <property type="match status" value="1"/>
</dbReference>
<protein>
    <submittedName>
        <fullName evidence="5">GntR family transcriptional regulator</fullName>
    </submittedName>
</protein>
<dbReference type="Gene3D" id="1.10.10.10">
    <property type="entry name" value="Winged helix-like DNA-binding domain superfamily/Winged helix DNA-binding domain"/>
    <property type="match status" value="1"/>
</dbReference>
<feature type="domain" description="HTH gntR-type" evidence="4">
    <location>
        <begin position="3"/>
        <end position="73"/>
    </location>
</feature>
<reference evidence="5" key="1">
    <citation type="submission" date="2017-02" db="EMBL/GenBank/DDBJ databases">
        <title>Draft Genome Sequence of the Salt Water Bacterium Oceanospirillum linum ATCC 11336.</title>
        <authorList>
            <person name="Trachtenberg A.M."/>
            <person name="Carney J.G."/>
            <person name="Linnane J.D."/>
            <person name="Rheaume B.A."/>
            <person name="Pitts N.L."/>
            <person name="Mykles D.L."/>
            <person name="Maclea K.S."/>
        </authorList>
    </citation>
    <scope>NUCLEOTIDE SEQUENCE [LARGE SCALE GENOMIC DNA]</scope>
    <source>
        <strain evidence="5">ATCC 11336</strain>
    </source>
</reference>
<dbReference type="SMART" id="SM00345">
    <property type="entry name" value="HTH_GNTR"/>
    <property type="match status" value="1"/>
</dbReference>
<comment type="caution">
    <text evidence="5">The sequence shown here is derived from an EMBL/GenBank/DDBJ whole genome shotgun (WGS) entry which is preliminary data.</text>
</comment>
<dbReference type="AlphaFoldDB" id="A0A1T1HCG4"/>
<dbReference type="PROSITE" id="PS50949">
    <property type="entry name" value="HTH_GNTR"/>
    <property type="match status" value="1"/>
</dbReference>
<dbReference type="GO" id="GO:0003700">
    <property type="term" value="F:DNA-binding transcription factor activity"/>
    <property type="evidence" value="ECO:0007669"/>
    <property type="project" value="InterPro"/>
</dbReference>
<dbReference type="InterPro" id="IPR011711">
    <property type="entry name" value="GntR_C"/>
</dbReference>
<keyword evidence="1" id="KW-0805">Transcription regulation</keyword>
<evidence type="ECO:0000256" key="2">
    <source>
        <dbReference type="ARBA" id="ARBA00023125"/>
    </source>
</evidence>
<dbReference type="InterPro" id="IPR000524">
    <property type="entry name" value="Tscrpt_reg_HTH_GntR"/>
</dbReference>
<proteinExistence type="predicted"/>
<gene>
    <name evidence="5" type="ORF">BTA35_0208915</name>
</gene>
<dbReference type="Proteomes" id="UP000190064">
    <property type="component" value="Unassembled WGS sequence"/>
</dbReference>
<dbReference type="EMBL" id="MTSD02000003">
    <property type="protein sequence ID" value="OOV87407.1"/>
    <property type="molecule type" value="Genomic_DNA"/>
</dbReference>
<dbReference type="InterPro" id="IPR036388">
    <property type="entry name" value="WH-like_DNA-bd_sf"/>
</dbReference>
<evidence type="ECO:0000313" key="6">
    <source>
        <dbReference type="Proteomes" id="UP000190064"/>
    </source>
</evidence>
<dbReference type="PRINTS" id="PR00035">
    <property type="entry name" value="HTHGNTR"/>
</dbReference>
<dbReference type="InterPro" id="IPR036390">
    <property type="entry name" value="WH_DNA-bd_sf"/>
</dbReference>